<gene>
    <name evidence="1" type="ORF">ASESINO_198</name>
</gene>
<keyword evidence="2" id="KW-1185">Reference proteome</keyword>
<accession>A0A1B2IAD9</accession>
<dbReference type="KEGG" id="vg:29057148"/>
<dbReference type="GeneID" id="29057148"/>
<evidence type="ECO:0000313" key="2">
    <source>
        <dbReference type="Proteomes" id="UP000202181"/>
    </source>
</evidence>
<dbReference type="EMBL" id="KX397364">
    <property type="protein sequence ID" value="ANZ48211.1"/>
    <property type="molecule type" value="Genomic_DNA"/>
</dbReference>
<evidence type="ECO:0000313" key="1">
    <source>
        <dbReference type="EMBL" id="ANZ48211.1"/>
    </source>
</evidence>
<protein>
    <submittedName>
        <fullName evidence="1">Uncharacterized protein</fullName>
    </submittedName>
</protein>
<dbReference type="Proteomes" id="UP000202181">
    <property type="component" value="Segment"/>
</dbReference>
<name>A0A1B2IAD9_9CAUD</name>
<dbReference type="RefSeq" id="YP_009290816.1">
    <property type="nucleotide sequence ID" value="NC_031107.2"/>
</dbReference>
<sequence length="176" mass="19936">MQYEGYVVTPQPFVDTNLMLSQVIYADKDTAIEIARGRQTGQHISKVNVTISNLFTNDSADPFVDIGDFRDILSPHQFQAVAAGLQVELAETNEWERVQERHPGLGVMEVLHQFPKEFDKLPVWAEEAYNTTTIHEMLVMNNYDGALHAVHGPYPGAIAYHTFHPARINFIEKVEL</sequence>
<reference evidence="1" key="1">
    <citation type="submission" date="2016-06" db="EMBL/GenBank/DDBJ databases">
        <authorList>
            <person name="Berg J.A."/>
            <person name="Hyde J.R."/>
            <person name="Breakwell D.P."/>
            <person name="Hope S."/>
            <person name="Grose J.H."/>
        </authorList>
    </citation>
    <scope>NUCLEOTIDE SEQUENCE [LARGE SCALE GENOMIC DNA]</scope>
</reference>
<dbReference type="OrthoDB" id="32543at10239"/>
<organism evidence="1 2">
    <name type="scientific">Erwinia phage vB_EamM_Asesino</name>
    <dbReference type="NCBI Taxonomy" id="1883370"/>
    <lineage>
        <taxon>Viruses</taxon>
        <taxon>Duplodnaviria</taxon>
        <taxon>Heunggongvirae</taxon>
        <taxon>Uroviricota</taxon>
        <taxon>Caudoviricetes</taxon>
        <taxon>Chimalliviridae</taxon>
        <taxon>Erskinevirus</taxon>
        <taxon>Erskinevirus asesino</taxon>
    </lineage>
</organism>
<proteinExistence type="predicted"/>